<dbReference type="OrthoDB" id="72269at2759"/>
<evidence type="ECO:0000256" key="2">
    <source>
        <dbReference type="SAM" id="Phobius"/>
    </source>
</evidence>
<gene>
    <name evidence="4" type="ORF">BDV25DRAFT_138016</name>
</gene>
<feature type="region of interest" description="Disordered" evidence="1">
    <location>
        <begin position="364"/>
        <end position="385"/>
    </location>
</feature>
<keyword evidence="3" id="KW-0732">Signal</keyword>
<feature type="chain" id="PRO_5024786569" description="AtmA protein" evidence="3">
    <location>
        <begin position="23"/>
        <end position="385"/>
    </location>
</feature>
<organism evidence="4 5">
    <name type="scientific">Aspergillus avenaceus</name>
    <dbReference type="NCBI Taxonomy" id="36643"/>
    <lineage>
        <taxon>Eukaryota</taxon>
        <taxon>Fungi</taxon>
        <taxon>Dikarya</taxon>
        <taxon>Ascomycota</taxon>
        <taxon>Pezizomycotina</taxon>
        <taxon>Eurotiomycetes</taxon>
        <taxon>Eurotiomycetidae</taxon>
        <taxon>Eurotiales</taxon>
        <taxon>Aspergillaceae</taxon>
        <taxon>Aspergillus</taxon>
        <taxon>Aspergillus subgen. Circumdati</taxon>
    </lineage>
</organism>
<feature type="transmembrane region" description="Helical" evidence="2">
    <location>
        <begin position="77"/>
        <end position="97"/>
    </location>
</feature>
<evidence type="ECO:0000313" key="4">
    <source>
        <dbReference type="EMBL" id="KAE8152327.1"/>
    </source>
</evidence>
<protein>
    <recommendedName>
        <fullName evidence="6">AtmA protein</fullName>
    </recommendedName>
</protein>
<keyword evidence="2" id="KW-0472">Membrane</keyword>
<feature type="transmembrane region" description="Helical" evidence="2">
    <location>
        <begin position="156"/>
        <end position="176"/>
    </location>
</feature>
<feature type="transmembrane region" description="Helical" evidence="2">
    <location>
        <begin position="334"/>
        <end position="357"/>
    </location>
</feature>
<feature type="transmembrane region" description="Helical" evidence="2">
    <location>
        <begin position="235"/>
        <end position="262"/>
    </location>
</feature>
<dbReference type="Proteomes" id="UP000325780">
    <property type="component" value="Unassembled WGS sequence"/>
</dbReference>
<accession>A0A5N6U110</accession>
<feature type="transmembrane region" description="Helical" evidence="2">
    <location>
        <begin position="109"/>
        <end position="136"/>
    </location>
</feature>
<dbReference type="AlphaFoldDB" id="A0A5N6U110"/>
<sequence length="385" mass="42069">MKLLLPALSLSVLYTIFHYAQTNNLAELAKASIEAKHLPGTDIPLRTTYTGIEPVDHLLTILTVFFWPTTDGSNPSLLLHSIAFSGTFGSAWVLVTLEAWRRGNRGSIAGFPIIFGLTAQILTFAFATPLYCFFQLTNSPAYNPTPQNLRIPRPILKSVPLVFLIGYILPTQLLITPLSEIITADRKQLLIAIWQPWPAYVSILLSTIHTIHTFFEPKSPTTDPKQEKEDRSSLRWIYALTFGHTALAHVITWTISLATLAVPGIFNQTVVRELHPGNVFEVPLPWDGRVVNSVGEGVHCFLRWDYIIGSLGVLLWAGIVHSRAVRVGGGLGGWFWLKVALLGVFAGPVGAAVWLVWERDELFSSSGSSSGSSGSGSGSGSGKRG</sequence>
<feature type="signal peptide" evidence="3">
    <location>
        <begin position="1"/>
        <end position="22"/>
    </location>
</feature>
<feature type="compositionally biased region" description="Gly residues" evidence="1">
    <location>
        <begin position="373"/>
        <end position="385"/>
    </location>
</feature>
<keyword evidence="2" id="KW-1133">Transmembrane helix</keyword>
<evidence type="ECO:0000256" key="1">
    <source>
        <dbReference type="SAM" id="MobiDB-lite"/>
    </source>
</evidence>
<keyword evidence="2" id="KW-0812">Transmembrane</keyword>
<proteinExistence type="predicted"/>
<evidence type="ECO:0008006" key="6">
    <source>
        <dbReference type="Google" id="ProtNLM"/>
    </source>
</evidence>
<keyword evidence="5" id="KW-1185">Reference proteome</keyword>
<dbReference type="EMBL" id="ML742055">
    <property type="protein sequence ID" value="KAE8152327.1"/>
    <property type="molecule type" value="Genomic_DNA"/>
</dbReference>
<evidence type="ECO:0000256" key="3">
    <source>
        <dbReference type="SAM" id="SignalP"/>
    </source>
</evidence>
<name>A0A5N6U110_ASPAV</name>
<evidence type="ECO:0000313" key="5">
    <source>
        <dbReference type="Proteomes" id="UP000325780"/>
    </source>
</evidence>
<reference evidence="4 5" key="1">
    <citation type="submission" date="2019-04" db="EMBL/GenBank/DDBJ databases">
        <title>Friends and foes A comparative genomics study of 23 Aspergillus species from section Flavi.</title>
        <authorList>
            <consortium name="DOE Joint Genome Institute"/>
            <person name="Kjaerbolling I."/>
            <person name="Vesth T."/>
            <person name="Frisvad J.C."/>
            <person name="Nybo J.L."/>
            <person name="Theobald S."/>
            <person name="Kildgaard S."/>
            <person name="Isbrandt T."/>
            <person name="Kuo A."/>
            <person name="Sato A."/>
            <person name="Lyhne E.K."/>
            <person name="Kogle M.E."/>
            <person name="Wiebenga A."/>
            <person name="Kun R.S."/>
            <person name="Lubbers R.J."/>
            <person name="Makela M.R."/>
            <person name="Barry K."/>
            <person name="Chovatia M."/>
            <person name="Clum A."/>
            <person name="Daum C."/>
            <person name="Haridas S."/>
            <person name="He G."/>
            <person name="LaButti K."/>
            <person name="Lipzen A."/>
            <person name="Mondo S."/>
            <person name="Riley R."/>
            <person name="Salamov A."/>
            <person name="Simmons B.A."/>
            <person name="Magnuson J.K."/>
            <person name="Henrissat B."/>
            <person name="Mortensen U.H."/>
            <person name="Larsen T.O."/>
            <person name="Devries R.P."/>
            <person name="Grigoriev I.V."/>
            <person name="Machida M."/>
            <person name="Baker S.E."/>
            <person name="Andersen M.R."/>
        </authorList>
    </citation>
    <scope>NUCLEOTIDE SEQUENCE [LARGE SCALE GENOMIC DNA]</scope>
    <source>
        <strain evidence="4 5">IBT 18842</strain>
    </source>
</reference>
<feature type="transmembrane region" description="Helical" evidence="2">
    <location>
        <begin position="304"/>
        <end position="322"/>
    </location>
</feature>
<feature type="transmembrane region" description="Helical" evidence="2">
    <location>
        <begin position="197"/>
        <end position="215"/>
    </location>
</feature>